<keyword evidence="3" id="KW-1003">Cell membrane</keyword>
<proteinExistence type="predicted"/>
<comment type="subcellular location">
    <subcellularLocation>
        <location evidence="1">Cell membrane</location>
        <topology evidence="1">Multi-pass membrane protein</topology>
    </subcellularLocation>
</comment>
<feature type="transmembrane region" description="Helical" evidence="8">
    <location>
        <begin position="124"/>
        <end position="143"/>
    </location>
</feature>
<keyword evidence="5 8" id="KW-1133">Transmembrane helix</keyword>
<dbReference type="InterPro" id="IPR036259">
    <property type="entry name" value="MFS_trans_sf"/>
</dbReference>
<feature type="transmembrane region" description="Helical" evidence="8">
    <location>
        <begin position="485"/>
        <end position="506"/>
    </location>
</feature>
<sequence length="527" mass="54720">MSTPPRRADQRRPDQPPPGGNRPAQPDPQQPDSRQPDSRQPDPQRPGGQEPDPQRWRALAVCLLAGFMTLLDVTIVNVALPSIQRDIGATTAELSWVVTGYALAFGLVLVSAGRLGDDLGRRRMFLIALALFTLTSALAGLAPDGTWLVVARLLQGVAAGLLNPQVAGFIQQLFPGRERGKAFGLFGAVVGLSTAVGPLLGGLLLQWGGGAGGWRWVFYVNLPLGALALVLGLRLLPRDRPAARGGARKPLDAVGAVLLGGAVVSLMLPLVLSEHDPATAPWWLIGVAVALVAVFVPWERAAKRRHGHPLVDFALLRTRGYSTGVALGLVYFAGFTSIFFVLTLFLQQGHGYTPLQAGLALTTYSVGGATAAAIGGRLVGRHGRVVVVVGLALEAAGLVVVDLVLRGAPERIGLAIALPMLVAGIGNGLVIAPNQTLALHDVPPRQSGTAAGVLQTGQRIGSAIGISAAGAVFFAALGGGGWDHAITTSLLVTIGLILLALVVGLVDLVQGRRRLRAAEVEHVGSGA</sequence>
<evidence type="ECO:0000256" key="5">
    <source>
        <dbReference type="ARBA" id="ARBA00022989"/>
    </source>
</evidence>
<evidence type="ECO:0000259" key="9">
    <source>
        <dbReference type="PROSITE" id="PS50850"/>
    </source>
</evidence>
<evidence type="ECO:0000256" key="3">
    <source>
        <dbReference type="ARBA" id="ARBA00022475"/>
    </source>
</evidence>
<dbReference type="CDD" id="cd17321">
    <property type="entry name" value="MFS_MMR_MDR_like"/>
    <property type="match status" value="1"/>
</dbReference>
<dbReference type="EMBL" id="CP001630">
    <property type="protein sequence ID" value="ACU36533.1"/>
    <property type="molecule type" value="Genomic_DNA"/>
</dbReference>
<dbReference type="Gene3D" id="1.20.1250.20">
    <property type="entry name" value="MFS general substrate transporter like domains"/>
    <property type="match status" value="1"/>
</dbReference>
<dbReference type="InterPro" id="IPR004638">
    <property type="entry name" value="EmrB-like"/>
</dbReference>
<feature type="transmembrane region" description="Helical" evidence="8">
    <location>
        <begin position="325"/>
        <end position="346"/>
    </location>
</feature>
<feature type="transmembrane region" description="Helical" evidence="8">
    <location>
        <begin position="385"/>
        <end position="405"/>
    </location>
</feature>
<feature type="transmembrane region" description="Helical" evidence="8">
    <location>
        <begin position="182"/>
        <end position="204"/>
    </location>
</feature>
<dbReference type="Gene3D" id="1.20.1720.10">
    <property type="entry name" value="Multidrug resistance protein D"/>
    <property type="match status" value="1"/>
</dbReference>
<feature type="transmembrane region" description="Helical" evidence="8">
    <location>
        <begin position="253"/>
        <end position="272"/>
    </location>
</feature>
<dbReference type="STRING" id="446462.Amir_2596"/>
<evidence type="ECO:0000313" key="11">
    <source>
        <dbReference type="Proteomes" id="UP000002213"/>
    </source>
</evidence>
<dbReference type="PRINTS" id="PR01036">
    <property type="entry name" value="TCRTETB"/>
</dbReference>
<feature type="transmembrane region" description="Helical" evidence="8">
    <location>
        <begin position="460"/>
        <end position="479"/>
    </location>
</feature>
<dbReference type="InterPro" id="IPR005829">
    <property type="entry name" value="Sugar_transporter_CS"/>
</dbReference>
<feature type="compositionally biased region" description="Basic and acidic residues" evidence="7">
    <location>
        <begin position="1"/>
        <end position="14"/>
    </location>
</feature>
<feature type="transmembrane region" description="Helical" evidence="8">
    <location>
        <begin position="216"/>
        <end position="233"/>
    </location>
</feature>
<evidence type="ECO:0000256" key="1">
    <source>
        <dbReference type="ARBA" id="ARBA00004651"/>
    </source>
</evidence>
<dbReference type="GO" id="GO:0005886">
    <property type="term" value="C:plasma membrane"/>
    <property type="evidence" value="ECO:0007669"/>
    <property type="project" value="UniProtKB-SubCell"/>
</dbReference>
<evidence type="ECO:0000256" key="8">
    <source>
        <dbReference type="SAM" id="Phobius"/>
    </source>
</evidence>
<keyword evidence="2" id="KW-0813">Transport</keyword>
<accession>C6WMK4</accession>
<gene>
    <name evidence="10" type="ordered locus">Amir_2596</name>
</gene>
<dbReference type="GO" id="GO:0022857">
    <property type="term" value="F:transmembrane transporter activity"/>
    <property type="evidence" value="ECO:0007669"/>
    <property type="project" value="InterPro"/>
</dbReference>
<evidence type="ECO:0000256" key="6">
    <source>
        <dbReference type="ARBA" id="ARBA00023136"/>
    </source>
</evidence>
<feature type="transmembrane region" description="Helical" evidence="8">
    <location>
        <begin position="358"/>
        <end position="378"/>
    </location>
</feature>
<feature type="compositionally biased region" description="Pro residues" evidence="7">
    <location>
        <begin position="15"/>
        <end position="29"/>
    </location>
</feature>
<protein>
    <submittedName>
        <fullName evidence="10">Drug resistance transporter, EmrB/QacA subfamily</fullName>
    </submittedName>
</protein>
<feature type="domain" description="Major facilitator superfamily (MFS) profile" evidence="9">
    <location>
        <begin position="58"/>
        <end position="512"/>
    </location>
</feature>
<reference evidence="10 11" key="1">
    <citation type="journal article" date="2009" name="Stand. Genomic Sci.">
        <title>Complete genome sequence of Actinosynnema mirum type strain (101).</title>
        <authorList>
            <person name="Land M."/>
            <person name="Lapidus A."/>
            <person name="Mayilraj S."/>
            <person name="Chen F."/>
            <person name="Copeland A."/>
            <person name="Del Rio T.G."/>
            <person name="Nolan M."/>
            <person name="Lucas S."/>
            <person name="Tice H."/>
            <person name="Cheng J.F."/>
            <person name="Chertkov O."/>
            <person name="Bruce D."/>
            <person name="Goodwin L."/>
            <person name="Pitluck S."/>
            <person name="Rohde M."/>
            <person name="Goker M."/>
            <person name="Pati A."/>
            <person name="Ivanova N."/>
            <person name="Mavromatis K."/>
            <person name="Chen A."/>
            <person name="Palaniappan K."/>
            <person name="Hauser L."/>
            <person name="Chang Y.J."/>
            <person name="Jeffries C.C."/>
            <person name="Brettin T."/>
            <person name="Detter J.C."/>
            <person name="Han C."/>
            <person name="Chain P."/>
            <person name="Tindall B.J."/>
            <person name="Bristow J."/>
            <person name="Eisen J.A."/>
            <person name="Markowitz V."/>
            <person name="Hugenholtz P."/>
            <person name="Kyrpides N.C."/>
            <person name="Klenk H.P."/>
        </authorList>
    </citation>
    <scope>NUCLEOTIDE SEQUENCE [LARGE SCALE GENOMIC DNA]</scope>
    <source>
        <strain evidence="11">ATCC 29888 / DSM 43827 / JCM 3225 / NBRC 14064 / NCIMB 13271 / NRRL B-12336 / IMRU 3971 / 101</strain>
    </source>
</reference>
<dbReference type="SUPFAM" id="SSF103473">
    <property type="entry name" value="MFS general substrate transporter"/>
    <property type="match status" value="1"/>
</dbReference>
<evidence type="ECO:0000313" key="10">
    <source>
        <dbReference type="EMBL" id="ACU36533.1"/>
    </source>
</evidence>
<evidence type="ECO:0000256" key="7">
    <source>
        <dbReference type="SAM" id="MobiDB-lite"/>
    </source>
</evidence>
<organism evidence="10 11">
    <name type="scientific">Actinosynnema mirum (strain ATCC 29888 / DSM 43827 / JCM 3225 / NBRC 14064 / NCIMB 13271 / NRRL B-12336 / IMRU 3971 / 101)</name>
    <dbReference type="NCBI Taxonomy" id="446462"/>
    <lineage>
        <taxon>Bacteria</taxon>
        <taxon>Bacillati</taxon>
        <taxon>Actinomycetota</taxon>
        <taxon>Actinomycetes</taxon>
        <taxon>Pseudonocardiales</taxon>
        <taxon>Pseudonocardiaceae</taxon>
        <taxon>Actinosynnema</taxon>
    </lineage>
</organism>
<dbReference type="InterPro" id="IPR011701">
    <property type="entry name" value="MFS"/>
</dbReference>
<feature type="transmembrane region" description="Helical" evidence="8">
    <location>
        <begin position="58"/>
        <end position="82"/>
    </location>
</feature>
<feature type="transmembrane region" description="Helical" evidence="8">
    <location>
        <begin position="411"/>
        <end position="432"/>
    </location>
</feature>
<keyword evidence="6 8" id="KW-0472">Membrane</keyword>
<keyword evidence="11" id="KW-1185">Reference proteome</keyword>
<dbReference type="InterPro" id="IPR020846">
    <property type="entry name" value="MFS_dom"/>
</dbReference>
<keyword evidence="4 8" id="KW-0812">Transmembrane</keyword>
<feature type="transmembrane region" description="Helical" evidence="8">
    <location>
        <begin position="278"/>
        <end position="298"/>
    </location>
</feature>
<dbReference type="Proteomes" id="UP000002213">
    <property type="component" value="Chromosome"/>
</dbReference>
<dbReference type="eggNOG" id="COG0477">
    <property type="taxonomic scope" value="Bacteria"/>
</dbReference>
<dbReference type="RefSeq" id="WP_015801422.1">
    <property type="nucleotide sequence ID" value="NC_013093.1"/>
</dbReference>
<dbReference type="PANTHER" id="PTHR42718:SF39">
    <property type="entry name" value="ACTINORHODIN TRANSPORTER-RELATED"/>
    <property type="match status" value="1"/>
</dbReference>
<dbReference type="PROSITE" id="PS50850">
    <property type="entry name" value="MFS"/>
    <property type="match status" value="1"/>
</dbReference>
<dbReference type="AlphaFoldDB" id="C6WMK4"/>
<dbReference type="NCBIfam" id="TIGR00711">
    <property type="entry name" value="efflux_EmrB"/>
    <property type="match status" value="1"/>
</dbReference>
<name>C6WMK4_ACTMD</name>
<dbReference type="KEGG" id="ami:Amir_2596"/>
<dbReference type="Pfam" id="PF07690">
    <property type="entry name" value="MFS_1"/>
    <property type="match status" value="1"/>
</dbReference>
<dbReference type="PANTHER" id="PTHR42718">
    <property type="entry name" value="MAJOR FACILITATOR SUPERFAMILY MULTIDRUG TRANSPORTER MFSC"/>
    <property type="match status" value="1"/>
</dbReference>
<feature type="transmembrane region" description="Helical" evidence="8">
    <location>
        <begin position="149"/>
        <end position="170"/>
    </location>
</feature>
<dbReference type="PROSITE" id="PS00217">
    <property type="entry name" value="SUGAR_TRANSPORT_2"/>
    <property type="match status" value="1"/>
</dbReference>
<feature type="region of interest" description="Disordered" evidence="7">
    <location>
        <begin position="1"/>
        <end position="53"/>
    </location>
</feature>
<evidence type="ECO:0000256" key="2">
    <source>
        <dbReference type="ARBA" id="ARBA00022448"/>
    </source>
</evidence>
<evidence type="ECO:0000256" key="4">
    <source>
        <dbReference type="ARBA" id="ARBA00022692"/>
    </source>
</evidence>
<feature type="transmembrane region" description="Helical" evidence="8">
    <location>
        <begin position="94"/>
        <end position="112"/>
    </location>
</feature>
<dbReference type="OrthoDB" id="7375466at2"/>
<dbReference type="HOGENOM" id="CLU_000960_28_2_11"/>